<dbReference type="Proteomes" id="UP000199382">
    <property type="component" value="Unassembled WGS sequence"/>
</dbReference>
<dbReference type="RefSeq" id="WP_093164258.1">
    <property type="nucleotide sequence ID" value="NZ_FNEK01000104.1"/>
</dbReference>
<dbReference type="InterPro" id="IPR025336">
    <property type="entry name" value="SCO4226-like"/>
</dbReference>
<evidence type="ECO:0000313" key="1">
    <source>
        <dbReference type="EMBL" id="SDL67965.1"/>
    </source>
</evidence>
<dbReference type="AlphaFoldDB" id="A0A1G9M2P0"/>
<organism evidence="1 2">
    <name type="scientific">Aliiruegeria lutimaris</name>
    <dbReference type="NCBI Taxonomy" id="571298"/>
    <lineage>
        <taxon>Bacteria</taxon>
        <taxon>Pseudomonadati</taxon>
        <taxon>Pseudomonadota</taxon>
        <taxon>Alphaproteobacteria</taxon>
        <taxon>Rhodobacterales</taxon>
        <taxon>Roseobacteraceae</taxon>
        <taxon>Aliiruegeria</taxon>
    </lineage>
</organism>
<name>A0A1G9M2P0_9RHOB</name>
<accession>A0A1G9M2P0</accession>
<proteinExistence type="predicted"/>
<dbReference type="STRING" id="571298.SAMN04488026_11047"/>
<evidence type="ECO:0008006" key="3">
    <source>
        <dbReference type="Google" id="ProtNLM"/>
    </source>
</evidence>
<evidence type="ECO:0000313" key="2">
    <source>
        <dbReference type="Proteomes" id="UP000199382"/>
    </source>
</evidence>
<keyword evidence="2" id="KW-1185">Reference proteome</keyword>
<protein>
    <recommendedName>
        <fullName evidence="3">DUF4242 domain-containing protein</fullName>
    </recommendedName>
</protein>
<reference evidence="1 2" key="1">
    <citation type="submission" date="2016-10" db="EMBL/GenBank/DDBJ databases">
        <authorList>
            <person name="de Groot N.N."/>
        </authorList>
    </citation>
    <scope>NUCLEOTIDE SEQUENCE [LARGE SCALE GENOMIC DNA]</scope>
    <source>
        <strain evidence="1 2">DSM 25294</strain>
    </source>
</reference>
<sequence length="82" mass="9905">MPKFIVERNFEPPLSQEDLSATEERMAPCLDLYDVQWIRSYWSEDRKRMICEYEARDSESVRNVQREAGAKFERVWMAELLE</sequence>
<dbReference type="InterPro" id="IPR042557">
    <property type="entry name" value="SCO4226"/>
</dbReference>
<dbReference type="EMBL" id="FNEK01000104">
    <property type="protein sequence ID" value="SDL67965.1"/>
    <property type="molecule type" value="Genomic_DNA"/>
</dbReference>
<gene>
    <name evidence="1" type="ORF">SAMN04488026_11047</name>
</gene>
<dbReference type="Gene3D" id="3.30.70.3090">
    <property type="entry name" value="ORF SCO4226, nickel-binding ferredoxin-like monomer"/>
    <property type="match status" value="1"/>
</dbReference>
<dbReference type="Pfam" id="PF14026">
    <property type="entry name" value="SCO4226-like"/>
    <property type="match status" value="1"/>
</dbReference>
<dbReference type="OrthoDB" id="9800027at2"/>